<dbReference type="PANTHER" id="PTHR13932">
    <property type="entry name" value="COPROPORPHYRINIGEN III OXIDASE"/>
    <property type="match status" value="1"/>
</dbReference>
<dbReference type="GO" id="GO:0005737">
    <property type="term" value="C:cytoplasm"/>
    <property type="evidence" value="ECO:0007669"/>
    <property type="project" value="UniProtKB-SubCell"/>
</dbReference>
<evidence type="ECO:0000256" key="4">
    <source>
        <dbReference type="ARBA" id="ARBA00022691"/>
    </source>
</evidence>
<dbReference type="Proteomes" id="UP000203229">
    <property type="component" value="Chromosome"/>
</dbReference>
<sequence length="370" mass="43334">MKIQSINKNINSLYVHIPFCEHICFYCDFVKVKKPTKNEKVIYDYLDNLEKELLAYGDRLNHLQTIYIGGGTPSCLDEKQTIRMCEILNKYVNKCTIEYTIELNPESVTKEKLLIYKNNNINRLSMGIQTFDNSLLKKVGRIHDNKEAIDAYKLIRQVGFDNVSIDLMYNLFDQEAKNIETDLNYIKELKPDHISWYSLIMKEKSIWGKLKYKKPSKDEDFDILVNKGLKKLGYVRYEISNYSLKDEKKSLHNISYWNSDLFAGVGVGASGFEIIDNKYYLTCNEGNFLSYKKKYELVSENDFYFQVLMMGLRLIGGINLEIEINKYAYKAYEEKINENINKNFLEVKDNHLKCTERGLNILNEILVSLL</sequence>
<dbReference type="SUPFAM" id="SSF102114">
    <property type="entry name" value="Radical SAM enzymes"/>
    <property type="match status" value="1"/>
</dbReference>
<evidence type="ECO:0000256" key="5">
    <source>
        <dbReference type="ARBA" id="ARBA00022723"/>
    </source>
</evidence>
<accession>A0A222EPQ4</accession>
<dbReference type="EMBL" id="CP022535">
    <property type="protein sequence ID" value="ASP28510.1"/>
    <property type="molecule type" value="Genomic_DNA"/>
</dbReference>
<name>A0A222EPQ4_9MOLU</name>
<dbReference type="AlphaFoldDB" id="A0A222EPQ4"/>
<dbReference type="GO" id="GO:0004109">
    <property type="term" value="F:coproporphyrinogen oxidase activity"/>
    <property type="evidence" value="ECO:0007669"/>
    <property type="project" value="InterPro"/>
</dbReference>
<comment type="subcellular location">
    <subcellularLocation>
        <location evidence="9">Cytoplasm</location>
    </subcellularLocation>
</comment>
<dbReference type="InterPro" id="IPR010723">
    <property type="entry name" value="HemN_C"/>
</dbReference>
<dbReference type="NCBIfam" id="TIGR00539">
    <property type="entry name" value="hemN_rel"/>
    <property type="match status" value="1"/>
</dbReference>
<dbReference type="GO" id="GO:0051539">
    <property type="term" value="F:4 iron, 4 sulfur cluster binding"/>
    <property type="evidence" value="ECO:0007669"/>
    <property type="project" value="UniProtKB-UniRule"/>
</dbReference>
<evidence type="ECO:0000256" key="2">
    <source>
        <dbReference type="ARBA" id="ARBA00017228"/>
    </source>
</evidence>
<keyword evidence="7 9" id="KW-0411">Iron-sulfur</keyword>
<dbReference type="SFLD" id="SFLDS00029">
    <property type="entry name" value="Radical_SAM"/>
    <property type="match status" value="1"/>
</dbReference>
<keyword evidence="6 9" id="KW-0408">Iron</keyword>
<dbReference type="RefSeq" id="WP_245831779.1">
    <property type="nucleotide sequence ID" value="NZ_CP022535.1"/>
</dbReference>
<keyword evidence="12" id="KW-1185">Reference proteome</keyword>
<comment type="similarity">
    <text evidence="1">Belongs to the anaerobic coproporphyrinogen-III oxidase family. HemW subfamily.</text>
</comment>
<dbReference type="InterPro" id="IPR007197">
    <property type="entry name" value="rSAM"/>
</dbReference>
<protein>
    <recommendedName>
        <fullName evidence="2 9">Heme chaperone HemW</fullName>
    </recommendedName>
</protein>
<dbReference type="SFLD" id="SFLDG01065">
    <property type="entry name" value="anaerobic_coproporphyrinogen-I"/>
    <property type="match status" value="1"/>
</dbReference>
<dbReference type="Pfam" id="PF06969">
    <property type="entry name" value="HemN_C"/>
    <property type="match status" value="1"/>
</dbReference>
<evidence type="ECO:0000256" key="3">
    <source>
        <dbReference type="ARBA" id="ARBA00022617"/>
    </source>
</evidence>
<evidence type="ECO:0000256" key="7">
    <source>
        <dbReference type="ARBA" id="ARBA00023014"/>
    </source>
</evidence>
<evidence type="ECO:0000313" key="12">
    <source>
        <dbReference type="Proteomes" id="UP000203229"/>
    </source>
</evidence>
<dbReference type="Pfam" id="PF04055">
    <property type="entry name" value="Radical_SAM"/>
    <property type="match status" value="1"/>
</dbReference>
<evidence type="ECO:0000259" key="10">
    <source>
        <dbReference type="PROSITE" id="PS51918"/>
    </source>
</evidence>
<evidence type="ECO:0000256" key="9">
    <source>
        <dbReference type="RuleBase" id="RU364116"/>
    </source>
</evidence>
<keyword evidence="9" id="KW-0004">4Fe-4S</keyword>
<gene>
    <name evidence="11" type="primary">hemN</name>
    <name evidence="11" type="ORF">SCORR_v1c07380</name>
</gene>
<comment type="function">
    <text evidence="9">Probably acts as a heme chaperone, transferring heme to an unknown acceptor. Binds one molecule of heme per monomer, possibly covalently. Binds 1 [4Fe-4S] cluster. The cluster is coordinated with 3 cysteines and an exchangeable S-adenosyl-L-methionine.</text>
</comment>
<keyword evidence="3 9" id="KW-0349">Heme</keyword>
<dbReference type="InterPro" id="IPR058240">
    <property type="entry name" value="rSAM_sf"/>
</dbReference>
<feature type="domain" description="Radical SAM core" evidence="10">
    <location>
        <begin position="5"/>
        <end position="243"/>
    </location>
</feature>
<dbReference type="GO" id="GO:0046872">
    <property type="term" value="F:metal ion binding"/>
    <property type="evidence" value="ECO:0007669"/>
    <property type="project" value="UniProtKB-UniRule"/>
</dbReference>
<keyword evidence="8 9" id="KW-0143">Chaperone</keyword>
<dbReference type="PANTHER" id="PTHR13932:SF5">
    <property type="entry name" value="RADICAL S-ADENOSYL METHIONINE DOMAIN-CONTAINING PROTEIN 1, MITOCHONDRIAL"/>
    <property type="match status" value="1"/>
</dbReference>
<evidence type="ECO:0000256" key="8">
    <source>
        <dbReference type="ARBA" id="ARBA00023186"/>
    </source>
</evidence>
<keyword evidence="5 9" id="KW-0479">Metal-binding</keyword>
<dbReference type="Gene3D" id="3.20.20.70">
    <property type="entry name" value="Aldolase class I"/>
    <property type="match status" value="1"/>
</dbReference>
<dbReference type="PROSITE" id="PS51918">
    <property type="entry name" value="RADICAL_SAM"/>
    <property type="match status" value="1"/>
</dbReference>
<dbReference type="SFLD" id="SFLDF00562">
    <property type="entry name" value="HemN-like__clustered_with_heat"/>
    <property type="match status" value="1"/>
</dbReference>
<dbReference type="InterPro" id="IPR004559">
    <property type="entry name" value="HemW-like"/>
</dbReference>
<dbReference type="GO" id="GO:0006779">
    <property type="term" value="P:porphyrin-containing compound biosynthetic process"/>
    <property type="evidence" value="ECO:0007669"/>
    <property type="project" value="InterPro"/>
</dbReference>
<dbReference type="KEGG" id="scou:SCORR_v1c07380"/>
<evidence type="ECO:0000256" key="6">
    <source>
        <dbReference type="ARBA" id="ARBA00023004"/>
    </source>
</evidence>
<keyword evidence="9" id="KW-0963">Cytoplasm</keyword>
<dbReference type="InterPro" id="IPR013785">
    <property type="entry name" value="Aldolase_TIM"/>
</dbReference>
<proteinExistence type="inferred from homology"/>
<dbReference type="InterPro" id="IPR034505">
    <property type="entry name" value="Coproporphyrinogen-III_oxidase"/>
</dbReference>
<reference evidence="11 12" key="1">
    <citation type="submission" date="2017-07" db="EMBL/GenBank/DDBJ databases">
        <title>Complete genome sequence of Spiroplasma corruscae EC-1 (DSM 19793).</title>
        <authorList>
            <person name="Tsai Y.-M."/>
            <person name="Lo W.-S."/>
            <person name="Kuo C.-H."/>
        </authorList>
    </citation>
    <scope>NUCLEOTIDE SEQUENCE [LARGE SCALE GENOMIC DNA]</scope>
    <source>
        <strain evidence="11 12">EC-1</strain>
    </source>
</reference>
<dbReference type="SMART" id="SM00729">
    <property type="entry name" value="Elp3"/>
    <property type="match status" value="1"/>
</dbReference>
<organism evidence="11 12">
    <name type="scientific">Spiroplasma corruscae</name>
    <dbReference type="NCBI Taxonomy" id="216934"/>
    <lineage>
        <taxon>Bacteria</taxon>
        <taxon>Bacillati</taxon>
        <taxon>Mycoplasmatota</taxon>
        <taxon>Mollicutes</taxon>
        <taxon>Entomoplasmatales</taxon>
        <taxon>Spiroplasmataceae</taxon>
        <taxon>Spiroplasma</taxon>
    </lineage>
</organism>
<dbReference type="InterPro" id="IPR006638">
    <property type="entry name" value="Elp3/MiaA/NifB-like_rSAM"/>
</dbReference>
<evidence type="ECO:0000313" key="11">
    <source>
        <dbReference type="EMBL" id="ASP28510.1"/>
    </source>
</evidence>
<keyword evidence="4 9" id="KW-0949">S-adenosyl-L-methionine</keyword>
<evidence type="ECO:0000256" key="1">
    <source>
        <dbReference type="ARBA" id="ARBA00006100"/>
    </source>
</evidence>